<feature type="signal peptide" evidence="6">
    <location>
        <begin position="1"/>
        <end position="18"/>
    </location>
</feature>
<dbReference type="CDD" id="cd03058">
    <property type="entry name" value="GST_N_Tau"/>
    <property type="match status" value="1"/>
</dbReference>
<proteinExistence type="inferred from homology"/>
<dbReference type="EMBL" id="WJXA01000007">
    <property type="protein sequence ID" value="KAF7139024.1"/>
    <property type="molecule type" value="Genomic_DNA"/>
</dbReference>
<dbReference type="InterPro" id="IPR036249">
    <property type="entry name" value="Thioredoxin-like_sf"/>
</dbReference>
<dbReference type="PANTHER" id="PTHR11260">
    <property type="entry name" value="GLUTATHIONE S-TRANSFERASE, GST, SUPERFAMILY, GST DOMAIN CONTAINING"/>
    <property type="match status" value="1"/>
</dbReference>
<evidence type="ECO:0000256" key="4">
    <source>
        <dbReference type="ARBA" id="ARBA00047960"/>
    </source>
</evidence>
<evidence type="ECO:0000256" key="2">
    <source>
        <dbReference type="ARBA" id="ARBA00012452"/>
    </source>
</evidence>
<dbReference type="InterPro" id="IPR004046">
    <property type="entry name" value="GST_C"/>
</dbReference>
<dbReference type="GO" id="GO:0005737">
    <property type="term" value="C:cytoplasm"/>
    <property type="evidence" value="ECO:0007669"/>
    <property type="project" value="TreeGrafter"/>
</dbReference>
<dbReference type="InterPro" id="IPR036282">
    <property type="entry name" value="Glutathione-S-Trfase_C_sf"/>
</dbReference>
<feature type="domain" description="GST N-terminal" evidence="7">
    <location>
        <begin position="241"/>
        <end position="331"/>
    </location>
</feature>
<keyword evidence="6" id="KW-0732">Signal</keyword>
<dbReference type="PROSITE" id="PS50405">
    <property type="entry name" value="GST_CTER"/>
    <property type="match status" value="2"/>
</dbReference>
<organism evidence="9 10">
    <name type="scientific">Rhododendron simsii</name>
    <name type="common">Sims's rhododendron</name>
    <dbReference type="NCBI Taxonomy" id="118357"/>
    <lineage>
        <taxon>Eukaryota</taxon>
        <taxon>Viridiplantae</taxon>
        <taxon>Streptophyta</taxon>
        <taxon>Embryophyta</taxon>
        <taxon>Tracheophyta</taxon>
        <taxon>Spermatophyta</taxon>
        <taxon>Magnoliopsida</taxon>
        <taxon>eudicotyledons</taxon>
        <taxon>Gunneridae</taxon>
        <taxon>Pentapetalae</taxon>
        <taxon>asterids</taxon>
        <taxon>Ericales</taxon>
        <taxon>Ericaceae</taxon>
        <taxon>Ericoideae</taxon>
        <taxon>Rhodoreae</taxon>
        <taxon>Rhododendron</taxon>
    </lineage>
</organism>
<dbReference type="Gene3D" id="1.20.1050.10">
    <property type="match status" value="2"/>
</dbReference>
<dbReference type="InterPro" id="IPR040079">
    <property type="entry name" value="Glutathione_S-Trfase"/>
</dbReference>
<dbReference type="SFLD" id="SFLDG00358">
    <property type="entry name" value="Main_(cytGST)"/>
    <property type="match status" value="1"/>
</dbReference>
<dbReference type="PANTHER" id="PTHR11260:SF695">
    <property type="entry name" value="GLUTATHIONE TRANSFERASE"/>
    <property type="match status" value="1"/>
</dbReference>
<gene>
    <name evidence="9" type="ORF">RHSIM_Rhsim07G0208800</name>
</gene>
<feature type="domain" description="GST C-terminal" evidence="8">
    <location>
        <begin position="312"/>
        <end position="416"/>
    </location>
</feature>
<dbReference type="EC" id="2.5.1.18" evidence="2"/>
<dbReference type="Pfam" id="PF02798">
    <property type="entry name" value="GST_N"/>
    <property type="match status" value="2"/>
</dbReference>
<comment type="catalytic activity">
    <reaction evidence="4">
        <text>RX + glutathione = an S-substituted glutathione + a halide anion + H(+)</text>
        <dbReference type="Rhea" id="RHEA:16437"/>
        <dbReference type="ChEBI" id="CHEBI:15378"/>
        <dbReference type="ChEBI" id="CHEBI:16042"/>
        <dbReference type="ChEBI" id="CHEBI:17792"/>
        <dbReference type="ChEBI" id="CHEBI:57925"/>
        <dbReference type="ChEBI" id="CHEBI:90779"/>
        <dbReference type="EC" id="2.5.1.18"/>
    </reaction>
</comment>
<evidence type="ECO:0000259" key="8">
    <source>
        <dbReference type="PROSITE" id="PS50405"/>
    </source>
</evidence>
<feature type="domain" description="GST N-terminal" evidence="7">
    <location>
        <begin position="5"/>
        <end position="84"/>
    </location>
</feature>
<comment type="caution">
    <text evidence="9">The sequence shown here is derived from an EMBL/GenBank/DDBJ whole genome shotgun (WGS) entry which is preliminary data.</text>
</comment>
<feature type="domain" description="GST C-terminal" evidence="8">
    <location>
        <begin position="90"/>
        <end position="213"/>
    </location>
</feature>
<dbReference type="Proteomes" id="UP000626092">
    <property type="component" value="Unassembled WGS sequence"/>
</dbReference>
<dbReference type="AlphaFoldDB" id="A0A834LLC9"/>
<evidence type="ECO:0000313" key="9">
    <source>
        <dbReference type="EMBL" id="KAF7139024.1"/>
    </source>
</evidence>
<dbReference type="CDD" id="cd03185">
    <property type="entry name" value="GST_C_Tau"/>
    <property type="match status" value="2"/>
</dbReference>
<evidence type="ECO:0000256" key="6">
    <source>
        <dbReference type="SAM" id="SignalP"/>
    </source>
</evidence>
<protein>
    <recommendedName>
        <fullName evidence="5">Probable glutathione S-transferase</fullName>
        <ecNumber evidence="2">2.5.1.18</ecNumber>
    </recommendedName>
</protein>
<dbReference type="GO" id="GO:0004364">
    <property type="term" value="F:glutathione transferase activity"/>
    <property type="evidence" value="ECO:0007669"/>
    <property type="project" value="UniProtKB-EC"/>
</dbReference>
<dbReference type="InterPro" id="IPR010987">
    <property type="entry name" value="Glutathione-S-Trfase_C-like"/>
</dbReference>
<dbReference type="OrthoDB" id="4951845at2759"/>
<dbReference type="InterPro" id="IPR045073">
    <property type="entry name" value="Omega/Tau-like"/>
</dbReference>
<dbReference type="Gene3D" id="3.40.30.10">
    <property type="entry name" value="Glutaredoxin"/>
    <property type="match status" value="2"/>
</dbReference>
<sequence>MAAGKGVMLIGCCVSAYALRVEWALKLKGIEYEYIDEDLSNKSALLLQCNHVHKKIPVLVHDGKPVAESLVIIEYVDEVWKEKYPLLPRDPCERAKARFWAKFVDEKCVPALIATFTKQGEEQAKEAQEILKTLESGLEGKPFFGGEAIGFVDISAAWIGIWAKINEDIANIKLVDEKTMPKLCVWFQHVLENPIIKECLPPREKLLEHIKGFHNRPLIVTQGVQNQTLSRIVLIDDEERESGKKFKHGCRGRSKVDRVLSKPFCLEGRVGSETERNRVRVHPRGSSEQERPLVTLQSVHKKLPVLVHDGKPVAESVVIIEYVDEVWKEKYPLLPQDPYERAKARFWAKFADEKQGEEQEKSAKETQENLKTLESGLEGKPFFGGETIGFVDISVAWIVVWAQITGEIVNIKLVDE</sequence>
<dbReference type="FunFam" id="3.40.30.10:FF:000014">
    <property type="entry name" value="Tau class glutathione S-transferase"/>
    <property type="match status" value="1"/>
</dbReference>
<dbReference type="PROSITE" id="PS50404">
    <property type="entry name" value="GST_NTER"/>
    <property type="match status" value="2"/>
</dbReference>
<evidence type="ECO:0000259" key="7">
    <source>
        <dbReference type="PROSITE" id="PS50404"/>
    </source>
</evidence>
<dbReference type="InterPro" id="IPR004045">
    <property type="entry name" value="Glutathione_S-Trfase_N"/>
</dbReference>
<evidence type="ECO:0000256" key="5">
    <source>
        <dbReference type="ARBA" id="ARBA00071370"/>
    </source>
</evidence>
<reference evidence="9" key="1">
    <citation type="submission" date="2019-11" db="EMBL/GenBank/DDBJ databases">
        <authorList>
            <person name="Liu Y."/>
            <person name="Hou J."/>
            <person name="Li T.-Q."/>
            <person name="Guan C.-H."/>
            <person name="Wu X."/>
            <person name="Wu H.-Z."/>
            <person name="Ling F."/>
            <person name="Zhang R."/>
            <person name="Shi X.-G."/>
            <person name="Ren J.-P."/>
            <person name="Chen E.-F."/>
            <person name="Sun J.-M."/>
        </authorList>
    </citation>
    <scope>NUCLEOTIDE SEQUENCE</scope>
    <source>
        <strain evidence="9">Adult_tree_wgs_1</strain>
        <tissue evidence="9">Leaves</tissue>
    </source>
</reference>
<evidence type="ECO:0000256" key="3">
    <source>
        <dbReference type="ARBA" id="ARBA00022679"/>
    </source>
</evidence>
<evidence type="ECO:0000313" key="10">
    <source>
        <dbReference type="Proteomes" id="UP000626092"/>
    </source>
</evidence>
<comment type="similarity">
    <text evidence="1">Belongs to the GST superfamily. HSP26 family.</text>
</comment>
<dbReference type="InterPro" id="IPR045074">
    <property type="entry name" value="GST_C_Tau"/>
</dbReference>
<name>A0A834LLC9_RHOSS</name>
<accession>A0A834LLC9</accession>
<evidence type="ECO:0000256" key="1">
    <source>
        <dbReference type="ARBA" id="ARBA00009929"/>
    </source>
</evidence>
<keyword evidence="10" id="KW-1185">Reference proteome</keyword>
<dbReference type="SFLD" id="SFLDS00019">
    <property type="entry name" value="Glutathione_Transferase_(cytos"/>
    <property type="match status" value="2"/>
</dbReference>
<dbReference type="SFLD" id="SFLDG01152">
    <property type="entry name" value="Main.3:_Omega-_and_Tau-like"/>
    <property type="match status" value="1"/>
</dbReference>
<keyword evidence="3" id="KW-0808">Transferase</keyword>
<dbReference type="GO" id="GO:0006749">
    <property type="term" value="P:glutathione metabolic process"/>
    <property type="evidence" value="ECO:0007669"/>
    <property type="project" value="InterPro"/>
</dbReference>
<dbReference type="FunFam" id="1.20.1050.10:FF:000012">
    <property type="entry name" value="Tau class glutathione S-transferase"/>
    <property type="match status" value="1"/>
</dbReference>
<dbReference type="Pfam" id="PF00043">
    <property type="entry name" value="GST_C"/>
    <property type="match status" value="2"/>
</dbReference>
<feature type="chain" id="PRO_5033040841" description="Probable glutathione S-transferase" evidence="6">
    <location>
        <begin position="19"/>
        <end position="416"/>
    </location>
</feature>
<dbReference type="SUPFAM" id="SSF52833">
    <property type="entry name" value="Thioredoxin-like"/>
    <property type="match status" value="2"/>
</dbReference>
<dbReference type="SUPFAM" id="SSF47616">
    <property type="entry name" value="GST C-terminal domain-like"/>
    <property type="match status" value="2"/>
</dbReference>